<dbReference type="Proteomes" id="UP001600888">
    <property type="component" value="Unassembled WGS sequence"/>
</dbReference>
<evidence type="ECO:0000313" key="3">
    <source>
        <dbReference type="Proteomes" id="UP001600888"/>
    </source>
</evidence>
<proteinExistence type="predicted"/>
<protein>
    <submittedName>
        <fullName evidence="2">Uncharacterized protein</fullName>
    </submittedName>
</protein>
<feature type="coiled-coil region" evidence="1">
    <location>
        <begin position="295"/>
        <end position="322"/>
    </location>
</feature>
<keyword evidence="3" id="KW-1185">Reference proteome</keyword>
<sequence>MESRQVEVGFLRTEGAEIDPAFGVRSQLNIQRTAFNPKEPLYQLDGALKHYRTLECDSAIGFDAESCSWDDVFRLLSEAKSQYQTKEKGFRGAFVAMARKAGDHADAITPAFQLIPEQYGLGVLRASLCWMFVLLKTAAKKRAKILDAFEDIPRIITTAELKRTHFPHDMVLRDLADGLNDTVVEALTKFIAYLLPKHQVAKIFPAFSKVPSGDDVDAMIEKVEKAVLHMKERSEILSEAVLVDIRGQNEKHHERVQTALNMTRATAVSTSLGLQTVGRQISQIEDTVQPMPHRIETLQRSMAELKEDIARERLSIDELSAMANRGALEAQNWMLLMYTELKRSFDTKLNAMEQKQDRFFLGAAQLLDLERYTSQTPSLLQSSRQLLLEPEKLLAILNIPQEAFTRDLNHAVRQGLHLRPAEQAQAQWLMRMDRFWAWFSSNDSDMLFADGALMDPFQHQFRISSLSVVCATIVAIIAQADSDAFAIHYFCAQHVSSTDTLSGPQGLMRCLTARLLLELQDKYSAGPSLDFLDAISIQKLEHHDVQQLCDLFCHLLMQLQPSTTVYCIIDGICWFERLEMLEDLFKVMQCIFGIVDKPGSRATLKVLLTSPFRSRHLAQGIPAQRRVMIQAESPLLAGPLPTMSFGGPQRGGMVQQQRHCTQSQDEELTIEDYI</sequence>
<comment type="caution">
    <text evidence="2">The sequence shown here is derived from an EMBL/GenBank/DDBJ whole genome shotgun (WGS) entry which is preliminary data.</text>
</comment>
<evidence type="ECO:0000256" key="1">
    <source>
        <dbReference type="SAM" id="Coils"/>
    </source>
</evidence>
<dbReference type="EMBL" id="JBAWTH010000131">
    <property type="protein sequence ID" value="KAL2275497.1"/>
    <property type="molecule type" value="Genomic_DNA"/>
</dbReference>
<dbReference type="PANTHER" id="PTHR40619:SF3">
    <property type="entry name" value="FUNGAL STAND N-TERMINAL GOODBYE DOMAIN-CONTAINING PROTEIN"/>
    <property type="match status" value="1"/>
</dbReference>
<organism evidence="2 3">
    <name type="scientific">Diaporthe vaccinii</name>
    <dbReference type="NCBI Taxonomy" id="105482"/>
    <lineage>
        <taxon>Eukaryota</taxon>
        <taxon>Fungi</taxon>
        <taxon>Dikarya</taxon>
        <taxon>Ascomycota</taxon>
        <taxon>Pezizomycotina</taxon>
        <taxon>Sordariomycetes</taxon>
        <taxon>Sordariomycetidae</taxon>
        <taxon>Diaporthales</taxon>
        <taxon>Diaporthaceae</taxon>
        <taxon>Diaporthe</taxon>
        <taxon>Diaporthe eres species complex</taxon>
    </lineage>
</organism>
<reference evidence="2 3" key="1">
    <citation type="submission" date="2024-03" db="EMBL/GenBank/DDBJ databases">
        <title>A high-quality draft genome sequence of Diaporthe vaccinii, a causative agent of upright dieback and viscid rot disease in cranberry plants.</title>
        <authorList>
            <person name="Sarrasin M."/>
            <person name="Lang B.F."/>
            <person name="Burger G."/>
        </authorList>
    </citation>
    <scope>NUCLEOTIDE SEQUENCE [LARGE SCALE GENOMIC DNA]</scope>
    <source>
        <strain evidence="2 3">IS7</strain>
    </source>
</reference>
<evidence type="ECO:0000313" key="2">
    <source>
        <dbReference type="EMBL" id="KAL2275497.1"/>
    </source>
</evidence>
<accession>A0ABR4DZ86</accession>
<name>A0ABR4DZ86_9PEZI</name>
<keyword evidence="1" id="KW-0175">Coiled coil</keyword>
<dbReference type="PANTHER" id="PTHR40619">
    <property type="entry name" value="FUNGAL STAND N-TERMINAL GOODBYE DOMAIN-CONTAINING PROTEIN"/>
    <property type="match status" value="1"/>
</dbReference>
<gene>
    <name evidence="2" type="ORF">FJTKL_02004</name>
</gene>